<protein>
    <submittedName>
        <fullName evidence="2">Uncharacterized protein</fullName>
    </submittedName>
</protein>
<keyword evidence="3" id="KW-1185">Reference proteome</keyword>
<dbReference type="Proteomes" id="UP000050326">
    <property type="component" value="Unassembled WGS sequence"/>
</dbReference>
<organism evidence="2 3">
    <name type="scientific">Oxobacter pfennigii</name>
    <dbReference type="NCBI Taxonomy" id="36849"/>
    <lineage>
        <taxon>Bacteria</taxon>
        <taxon>Bacillati</taxon>
        <taxon>Bacillota</taxon>
        <taxon>Clostridia</taxon>
        <taxon>Eubacteriales</taxon>
        <taxon>Clostridiaceae</taxon>
        <taxon>Oxobacter</taxon>
    </lineage>
</organism>
<keyword evidence="1" id="KW-1133">Transmembrane helix</keyword>
<comment type="caution">
    <text evidence="2">The sequence shown here is derived from an EMBL/GenBank/DDBJ whole genome shotgun (WGS) entry which is preliminary data.</text>
</comment>
<accession>A0A0P8Y9S9</accession>
<dbReference type="EMBL" id="LKET01000039">
    <property type="protein sequence ID" value="KPU43663.1"/>
    <property type="molecule type" value="Genomic_DNA"/>
</dbReference>
<evidence type="ECO:0000313" key="3">
    <source>
        <dbReference type="Proteomes" id="UP000050326"/>
    </source>
</evidence>
<dbReference type="AlphaFoldDB" id="A0A0P8Y9S9"/>
<keyword evidence="1" id="KW-0472">Membrane</keyword>
<sequence length="48" mass="5750">MKEFLWEFRFVIIILAALALYALFAWQDFKTKAYALMLRPRALQKIPC</sequence>
<reference evidence="2 3" key="1">
    <citation type="submission" date="2015-09" db="EMBL/GenBank/DDBJ databases">
        <title>Genome sequence of Oxobacter pfennigii DSM 3222.</title>
        <authorList>
            <person name="Poehlein A."/>
            <person name="Bengelsdorf F.R."/>
            <person name="Schiel-Bengelsdorf B."/>
            <person name="Duerre P."/>
            <person name="Daniel R."/>
        </authorList>
    </citation>
    <scope>NUCLEOTIDE SEQUENCE [LARGE SCALE GENOMIC DNA]</scope>
    <source>
        <strain evidence="2 3">DSM 3222</strain>
    </source>
</reference>
<dbReference type="RefSeq" id="WP_160317234.1">
    <property type="nucleotide sequence ID" value="NZ_LKET01000039.1"/>
</dbReference>
<evidence type="ECO:0000256" key="1">
    <source>
        <dbReference type="SAM" id="Phobius"/>
    </source>
</evidence>
<keyword evidence="1" id="KW-0812">Transmembrane</keyword>
<feature type="transmembrane region" description="Helical" evidence="1">
    <location>
        <begin position="6"/>
        <end position="26"/>
    </location>
</feature>
<evidence type="ECO:0000313" key="2">
    <source>
        <dbReference type="EMBL" id="KPU43663.1"/>
    </source>
</evidence>
<proteinExistence type="predicted"/>
<gene>
    <name evidence="2" type="ORF">OXPF_31050</name>
</gene>
<dbReference type="STRING" id="36849.OXPF_31050"/>
<name>A0A0P8Y9S9_9CLOT</name>